<comment type="caution">
    <text evidence="1">The sequence shown here is derived from an EMBL/GenBank/DDBJ whole genome shotgun (WGS) entry which is preliminary data.</text>
</comment>
<proteinExistence type="predicted"/>
<organism evidence="1 2">
    <name type="scientific">Vibrio halioticoli NBRC 102217</name>
    <dbReference type="NCBI Taxonomy" id="1219072"/>
    <lineage>
        <taxon>Bacteria</taxon>
        <taxon>Pseudomonadati</taxon>
        <taxon>Pseudomonadota</taxon>
        <taxon>Gammaproteobacteria</taxon>
        <taxon>Vibrionales</taxon>
        <taxon>Vibrionaceae</taxon>
        <taxon>Vibrio</taxon>
    </lineage>
</organism>
<dbReference type="InterPro" id="IPR047647">
    <property type="entry name" value="ISAs1_transpos"/>
</dbReference>
<dbReference type="NCBIfam" id="NF033564">
    <property type="entry name" value="transpos_ISAs1"/>
    <property type="match status" value="1"/>
</dbReference>
<dbReference type="InterPro" id="IPR051698">
    <property type="entry name" value="Transposase_11-like"/>
</dbReference>
<name>V5FRD0_9VIBR</name>
<dbReference type="Proteomes" id="UP000017800">
    <property type="component" value="Unassembled WGS sequence"/>
</dbReference>
<dbReference type="PANTHER" id="PTHR30298">
    <property type="entry name" value="H REPEAT-ASSOCIATED PREDICTED TRANSPOSASE"/>
    <property type="match status" value="1"/>
</dbReference>
<protein>
    <recommendedName>
        <fullName evidence="3">Transposase IS4-like domain-containing protein</fullName>
    </recommendedName>
</protein>
<sequence length="127" mass="14600">MLAVKGNQEKLFKAIKSELKSTDGKMVKSKTETKHGWVEVREYRVLPAPKSKPFCDWPSIRCIGEAMSFRYDKSGMEYRYYISSRALSAQDFAIGVREYWGIENSLHWVLGTAFSEDACQIYRDNAA</sequence>
<dbReference type="eggNOG" id="COG5433">
    <property type="taxonomic scope" value="Bacteria"/>
</dbReference>
<accession>V5FRD0</accession>
<dbReference type="AlphaFoldDB" id="V5FRD0"/>
<keyword evidence="2" id="KW-1185">Reference proteome</keyword>
<evidence type="ECO:0000313" key="1">
    <source>
        <dbReference type="EMBL" id="GAD91217.1"/>
    </source>
</evidence>
<reference evidence="1 2" key="1">
    <citation type="submission" date="2013-11" db="EMBL/GenBank/DDBJ databases">
        <title>Whole genome shotgun sequence of Vibrio halioticoli NBRC 102217.</title>
        <authorList>
            <person name="Isaki S."/>
            <person name="Kimura A."/>
            <person name="Ohji S."/>
            <person name="Hosoyama A."/>
            <person name="Fujita N."/>
            <person name="Hashimoto M."/>
            <person name="Hosoyama Y."/>
            <person name="Yamazoe A."/>
        </authorList>
    </citation>
    <scope>NUCLEOTIDE SEQUENCE [LARGE SCALE GENOMIC DNA]</scope>
    <source>
        <strain evidence="1 2">NBRC 102217</strain>
    </source>
</reference>
<dbReference type="EMBL" id="BAUJ01000074">
    <property type="protein sequence ID" value="GAD91217.1"/>
    <property type="molecule type" value="Genomic_DNA"/>
</dbReference>
<gene>
    <name evidence="1" type="ORF">VHA01S_074_00080</name>
</gene>
<evidence type="ECO:0000313" key="2">
    <source>
        <dbReference type="Proteomes" id="UP000017800"/>
    </source>
</evidence>
<dbReference type="PANTHER" id="PTHR30298:SF0">
    <property type="entry name" value="PROTEIN YBFL-RELATED"/>
    <property type="match status" value="1"/>
</dbReference>
<evidence type="ECO:0008006" key="3">
    <source>
        <dbReference type="Google" id="ProtNLM"/>
    </source>
</evidence>